<sequence>EKIAKALGVSLSDLFASTDELKEINSYDKSIMEKVALLEALSDNEKQTIYTMLDAFIGKQKLKDALSGVLKDVE</sequence>
<dbReference type="EMBL" id="QPJS01000016">
    <property type="protein sequence ID" value="RCX00483.1"/>
    <property type="molecule type" value="Genomic_DNA"/>
</dbReference>
<reference evidence="2 3" key="1">
    <citation type="submission" date="2018-07" db="EMBL/GenBank/DDBJ databases">
        <title>Genomic Encyclopedia of Type Strains, Phase IV (KMG-IV): sequencing the most valuable type-strain genomes for metagenomic binning, comparative biology and taxonomic classification.</title>
        <authorList>
            <person name="Goeker M."/>
        </authorList>
    </citation>
    <scope>NUCLEOTIDE SEQUENCE [LARGE SCALE GENOMIC DNA]</scope>
    <source>
        <strain evidence="2 3">DSM 21410</strain>
    </source>
</reference>
<organism evidence="2 3">
    <name type="scientific">Schleiferia thermophila</name>
    <dbReference type="NCBI Taxonomy" id="884107"/>
    <lineage>
        <taxon>Bacteria</taxon>
        <taxon>Pseudomonadati</taxon>
        <taxon>Bacteroidota</taxon>
        <taxon>Flavobacteriia</taxon>
        <taxon>Flavobacteriales</taxon>
        <taxon>Schleiferiaceae</taxon>
        <taxon>Schleiferia</taxon>
    </lineage>
</organism>
<feature type="domain" description="HTH cro/C1-type" evidence="1">
    <location>
        <begin position="1"/>
        <end position="14"/>
    </location>
</feature>
<evidence type="ECO:0000313" key="3">
    <source>
        <dbReference type="Proteomes" id="UP000253517"/>
    </source>
</evidence>
<evidence type="ECO:0000313" key="2">
    <source>
        <dbReference type="EMBL" id="RCX00483.1"/>
    </source>
</evidence>
<proteinExistence type="predicted"/>
<feature type="non-terminal residue" evidence="2">
    <location>
        <position position="1"/>
    </location>
</feature>
<dbReference type="AlphaFoldDB" id="A0A368ZU27"/>
<comment type="caution">
    <text evidence="2">The sequence shown here is derived from an EMBL/GenBank/DDBJ whole genome shotgun (WGS) entry which is preliminary data.</text>
</comment>
<protein>
    <recommendedName>
        <fullName evidence="1">HTH cro/C1-type domain-containing protein</fullName>
    </recommendedName>
</protein>
<dbReference type="InterPro" id="IPR001387">
    <property type="entry name" value="Cro/C1-type_HTH"/>
</dbReference>
<accession>A0A368ZU27</accession>
<keyword evidence="3" id="KW-1185">Reference proteome</keyword>
<name>A0A368ZU27_9FLAO</name>
<gene>
    <name evidence="2" type="ORF">DES35_1161</name>
</gene>
<evidence type="ECO:0000259" key="1">
    <source>
        <dbReference type="PROSITE" id="PS50943"/>
    </source>
</evidence>
<dbReference type="RefSeq" id="WP_394342565.1">
    <property type="nucleotide sequence ID" value="NZ_QPJS01000016.1"/>
</dbReference>
<dbReference type="PROSITE" id="PS50943">
    <property type="entry name" value="HTH_CROC1"/>
    <property type="match status" value="1"/>
</dbReference>
<dbReference type="Proteomes" id="UP000253517">
    <property type="component" value="Unassembled WGS sequence"/>
</dbReference>